<feature type="transmembrane region" description="Helical" evidence="13">
    <location>
        <begin position="194"/>
        <end position="215"/>
    </location>
</feature>
<evidence type="ECO:0000256" key="11">
    <source>
        <dbReference type="ARBA" id="ARBA00093408"/>
    </source>
</evidence>
<organism evidence="15 16">
    <name type="scientific">Callosobruchus maculatus</name>
    <name type="common">Southern cowpea weevil</name>
    <name type="synonym">Pulse bruchid</name>
    <dbReference type="NCBI Taxonomy" id="64391"/>
    <lineage>
        <taxon>Eukaryota</taxon>
        <taxon>Metazoa</taxon>
        <taxon>Ecdysozoa</taxon>
        <taxon>Arthropoda</taxon>
        <taxon>Hexapoda</taxon>
        <taxon>Insecta</taxon>
        <taxon>Pterygota</taxon>
        <taxon>Neoptera</taxon>
        <taxon>Endopterygota</taxon>
        <taxon>Coleoptera</taxon>
        <taxon>Polyphaga</taxon>
        <taxon>Cucujiformia</taxon>
        <taxon>Chrysomeloidea</taxon>
        <taxon>Chrysomelidae</taxon>
        <taxon>Bruchinae</taxon>
        <taxon>Bruchini</taxon>
        <taxon>Callosobruchus</taxon>
    </lineage>
</organism>
<evidence type="ECO:0000256" key="10">
    <source>
        <dbReference type="ARBA" id="ARBA00023136"/>
    </source>
</evidence>
<reference evidence="15 16" key="1">
    <citation type="submission" date="2019-01" db="EMBL/GenBank/DDBJ databases">
        <authorList>
            <person name="Sayadi A."/>
        </authorList>
    </citation>
    <scope>NUCLEOTIDE SEQUENCE [LARGE SCALE GENOMIC DNA]</scope>
</reference>
<feature type="transmembrane region" description="Helical" evidence="13">
    <location>
        <begin position="12"/>
        <end position="32"/>
    </location>
</feature>
<comment type="pathway">
    <text evidence="2 13">Glycolipid biosynthesis; glycosylphosphatidylinositol-anchor biosynthesis.</text>
</comment>
<evidence type="ECO:0000256" key="6">
    <source>
        <dbReference type="ARBA" id="ARBA00022679"/>
    </source>
</evidence>
<keyword evidence="16" id="KW-1185">Reference proteome</keyword>
<keyword evidence="10 13" id="KW-0472">Membrane</keyword>
<dbReference type="EMBL" id="CAACVG010007510">
    <property type="protein sequence ID" value="VEN45849.1"/>
    <property type="molecule type" value="Genomic_DNA"/>
</dbReference>
<dbReference type="OrthoDB" id="3821113at2759"/>
<accession>A0A653CDQ6</accession>
<dbReference type="GO" id="GO:1990529">
    <property type="term" value="C:glycosylphosphatidylinositol-mannosyltransferase I complex"/>
    <property type="evidence" value="ECO:0007669"/>
    <property type="project" value="TreeGrafter"/>
</dbReference>
<keyword evidence="4 13" id="KW-0337">GPI-anchor biosynthesis</keyword>
<dbReference type="Pfam" id="PF05007">
    <property type="entry name" value="Mannosyl_trans"/>
    <property type="match status" value="2"/>
</dbReference>
<feature type="compositionally biased region" description="Basic and acidic residues" evidence="14">
    <location>
        <begin position="126"/>
        <end position="138"/>
    </location>
</feature>
<evidence type="ECO:0000256" key="12">
    <source>
        <dbReference type="ARBA" id="ARBA00093608"/>
    </source>
</evidence>
<comment type="similarity">
    <text evidence="3 13">Belongs to the PIGM family.</text>
</comment>
<comment type="function">
    <text evidence="11 13">Catalytic subunit of the glycosylphosphatidylinositol-mannosyltransferase I complex which catalyzes the transfer of the first mannose, via an alpha-1,4 bond from a dolichol-phosphate-mannose (Dol-P-Man) to the glucosaminyl acyl phosphatidylinositol (GlcN-(acyl)PI) intermediate to generate alpha-D-Man-(1-&gt;4)-alpha-D-GlcN-(1-&gt;6)-(1-radyl,2-acyl-sn-glycero-3-phospho)-2-acyl-inositol and participates in the sixth step of the glycosylphosphatidylinositol-anchor biosynthesis.</text>
</comment>
<keyword evidence="5 13" id="KW-0328">Glycosyltransferase</keyword>
<evidence type="ECO:0000313" key="16">
    <source>
        <dbReference type="Proteomes" id="UP000410492"/>
    </source>
</evidence>
<comment type="caution">
    <text evidence="13">Lacks conserved residue(s) required for the propagation of feature annotation.</text>
</comment>
<proteinExistence type="inferred from homology"/>
<evidence type="ECO:0000256" key="9">
    <source>
        <dbReference type="ARBA" id="ARBA00022989"/>
    </source>
</evidence>
<feature type="region of interest" description="Disordered" evidence="14">
    <location>
        <begin position="126"/>
        <end position="159"/>
    </location>
</feature>
<name>A0A653CDQ6_CALMS</name>
<evidence type="ECO:0000256" key="1">
    <source>
        <dbReference type="ARBA" id="ARBA00004477"/>
    </source>
</evidence>
<evidence type="ECO:0000256" key="4">
    <source>
        <dbReference type="ARBA" id="ARBA00022502"/>
    </source>
</evidence>
<keyword evidence="6 13" id="KW-0808">Transferase</keyword>
<dbReference type="Proteomes" id="UP000410492">
    <property type="component" value="Unassembled WGS sequence"/>
</dbReference>
<dbReference type="InterPro" id="IPR007704">
    <property type="entry name" value="PIG-M"/>
</dbReference>
<dbReference type="AlphaFoldDB" id="A0A653CDQ6"/>
<feature type="transmembrane region" description="Helical" evidence="13">
    <location>
        <begin position="227"/>
        <end position="245"/>
    </location>
</feature>
<evidence type="ECO:0000256" key="8">
    <source>
        <dbReference type="ARBA" id="ARBA00022824"/>
    </source>
</evidence>
<dbReference type="UniPathway" id="UPA00196"/>
<evidence type="ECO:0000256" key="14">
    <source>
        <dbReference type="SAM" id="MobiDB-lite"/>
    </source>
</evidence>
<dbReference type="GO" id="GO:0051751">
    <property type="term" value="F:alpha-1,4-mannosyltransferase activity"/>
    <property type="evidence" value="ECO:0007669"/>
    <property type="project" value="InterPro"/>
</dbReference>
<gene>
    <name evidence="15" type="ORF">CALMAC_LOCUS8157</name>
</gene>
<comment type="subcellular location">
    <subcellularLocation>
        <location evidence="1 13">Endoplasmic reticulum membrane</location>
        <topology evidence="1 13">Multi-pass membrane protein</topology>
    </subcellularLocation>
</comment>
<keyword evidence="7 13" id="KW-0812">Transmembrane</keyword>
<evidence type="ECO:0000256" key="5">
    <source>
        <dbReference type="ARBA" id="ARBA00022676"/>
    </source>
</evidence>
<protein>
    <recommendedName>
        <fullName evidence="12 13">GPI alpha-1,4-mannosyltransferase I, catalytic subunit</fullName>
        <ecNumber evidence="13">2.4.1.-</ecNumber>
    </recommendedName>
    <alternativeName>
        <fullName evidence="13">GPI mannosyltransferase I</fullName>
    </alternativeName>
</protein>
<dbReference type="PANTHER" id="PTHR12886">
    <property type="entry name" value="PIG-M MANNOSYLTRANSFERASE"/>
    <property type="match status" value="1"/>
</dbReference>
<feature type="transmembrane region" description="Helical" evidence="13">
    <location>
        <begin position="377"/>
        <end position="396"/>
    </location>
</feature>
<dbReference type="GO" id="GO:0004376">
    <property type="term" value="F:GPI mannosyltransferase activity"/>
    <property type="evidence" value="ECO:0007669"/>
    <property type="project" value="InterPro"/>
</dbReference>
<evidence type="ECO:0000256" key="3">
    <source>
        <dbReference type="ARBA" id="ARBA00011071"/>
    </source>
</evidence>
<evidence type="ECO:0000256" key="13">
    <source>
        <dbReference type="RuleBase" id="RU365064"/>
    </source>
</evidence>
<evidence type="ECO:0000256" key="2">
    <source>
        <dbReference type="ARBA" id="ARBA00004687"/>
    </source>
</evidence>
<dbReference type="PANTHER" id="PTHR12886:SF0">
    <property type="entry name" value="GPI MANNOSYLTRANSFERASE 1"/>
    <property type="match status" value="1"/>
</dbReference>
<keyword evidence="9 13" id="KW-1133">Transmembrane helix</keyword>
<evidence type="ECO:0000256" key="7">
    <source>
        <dbReference type="ARBA" id="ARBA00022692"/>
    </source>
</evidence>
<sequence>MSLWELFVNIDYKLHLYFSLTIRLLLIAYGNYHDTISEVKYTDIDYKVFTDAARHVAFGGSPYDRSTYRYSPIIAILLIPNVTVHPSYGKILFSLTDILVALLIRSIVKNSLKNYETYTQKDCPKGDVKQIKSDDSDKKKKRKQRQSNRQQLNVTKKQLTSKSHVDRITDLSMMAWLYNPLTIAISTRGNSDSLAVFLVLLTLYFIQCKHFPFLAGITHGLSVHFRLYPVIYSLAYFMYFSKYSFYTTEDRRIKKPSLKAVTSDRTKKQLKNVENTIVESSSLGGHKLVPLQDVDEKRTIFKMKYLFYLIPNFDQLKLISGCLLSLSCLTVMFYNMYGYRFLYETYIYHFVRKDPKHNFSLYFYLQYLTAWVKNIGMWQKVLMLLPQLVLILVFSVRYGLNKISLNFSILTQTIVFVIYNSVLTSQYFVWIMAILPICLWQIKISKKSALLLILIWFVAQAVWLLPAYLLEFQGHNTFLFIWIQSVSFFCANIAILGRLIMYFMPVKGKLG</sequence>
<feature type="transmembrane region" description="Helical" evidence="13">
    <location>
        <begin position="449"/>
        <end position="469"/>
    </location>
</feature>
<dbReference type="GO" id="GO:0006506">
    <property type="term" value="P:GPI anchor biosynthetic process"/>
    <property type="evidence" value="ECO:0007669"/>
    <property type="project" value="UniProtKB-UniPathway"/>
</dbReference>
<evidence type="ECO:0000313" key="15">
    <source>
        <dbReference type="EMBL" id="VEN45849.1"/>
    </source>
</evidence>
<feature type="transmembrane region" description="Helical" evidence="13">
    <location>
        <begin position="481"/>
        <end position="504"/>
    </location>
</feature>
<dbReference type="GO" id="GO:0005789">
    <property type="term" value="C:endoplasmic reticulum membrane"/>
    <property type="evidence" value="ECO:0007669"/>
    <property type="project" value="UniProtKB-SubCell"/>
</dbReference>
<keyword evidence="8 13" id="KW-0256">Endoplasmic reticulum</keyword>
<dbReference type="EC" id="2.4.1.-" evidence="13"/>